<protein>
    <submittedName>
        <fullName evidence="2">Uncharacterized protein</fullName>
    </submittedName>
</protein>
<dbReference type="AlphaFoldDB" id="A0AAQ3NHT5"/>
<keyword evidence="3" id="KW-1185">Reference proteome</keyword>
<evidence type="ECO:0000313" key="3">
    <source>
        <dbReference type="Proteomes" id="UP001374535"/>
    </source>
</evidence>
<proteinExistence type="predicted"/>
<name>A0AAQ3NHT5_VIGMU</name>
<keyword evidence="1" id="KW-1133">Transmembrane helix</keyword>
<organism evidence="2 3">
    <name type="scientific">Vigna mungo</name>
    <name type="common">Black gram</name>
    <name type="synonym">Phaseolus mungo</name>
    <dbReference type="NCBI Taxonomy" id="3915"/>
    <lineage>
        <taxon>Eukaryota</taxon>
        <taxon>Viridiplantae</taxon>
        <taxon>Streptophyta</taxon>
        <taxon>Embryophyta</taxon>
        <taxon>Tracheophyta</taxon>
        <taxon>Spermatophyta</taxon>
        <taxon>Magnoliopsida</taxon>
        <taxon>eudicotyledons</taxon>
        <taxon>Gunneridae</taxon>
        <taxon>Pentapetalae</taxon>
        <taxon>rosids</taxon>
        <taxon>fabids</taxon>
        <taxon>Fabales</taxon>
        <taxon>Fabaceae</taxon>
        <taxon>Papilionoideae</taxon>
        <taxon>50 kb inversion clade</taxon>
        <taxon>NPAAA clade</taxon>
        <taxon>indigoferoid/millettioid clade</taxon>
        <taxon>Phaseoleae</taxon>
        <taxon>Vigna</taxon>
    </lineage>
</organism>
<evidence type="ECO:0000313" key="2">
    <source>
        <dbReference type="EMBL" id="WVZ08962.1"/>
    </source>
</evidence>
<sequence length="111" mass="13461">MTATLGLVTNFEDIYRLWAFLSRFLDEDFVEREKWRYIALNEKMFKYEFLSSYCFISLFSHCLPFLSLHYFRLIFCTKVLYNKCISIELLESYKVQSIVIGLTHTLFFKVY</sequence>
<dbReference type="Proteomes" id="UP001374535">
    <property type="component" value="Chromosome 6"/>
</dbReference>
<reference evidence="2 3" key="1">
    <citation type="journal article" date="2023" name="Life. Sci Alliance">
        <title>Evolutionary insights into 3D genome organization and epigenetic landscape of Vigna mungo.</title>
        <authorList>
            <person name="Junaid A."/>
            <person name="Singh B."/>
            <person name="Bhatia S."/>
        </authorList>
    </citation>
    <scope>NUCLEOTIDE SEQUENCE [LARGE SCALE GENOMIC DNA]</scope>
    <source>
        <strain evidence="2">Urdbean</strain>
    </source>
</reference>
<dbReference type="EMBL" id="CP144695">
    <property type="protein sequence ID" value="WVZ08962.1"/>
    <property type="molecule type" value="Genomic_DNA"/>
</dbReference>
<accession>A0AAQ3NHT5</accession>
<keyword evidence="1" id="KW-0812">Transmembrane</keyword>
<evidence type="ECO:0000256" key="1">
    <source>
        <dbReference type="SAM" id="Phobius"/>
    </source>
</evidence>
<keyword evidence="1" id="KW-0472">Membrane</keyword>
<feature type="transmembrane region" description="Helical" evidence="1">
    <location>
        <begin position="50"/>
        <end position="71"/>
    </location>
</feature>
<gene>
    <name evidence="2" type="ORF">V8G54_022308</name>
</gene>